<feature type="transmembrane region" description="Helical" evidence="13">
    <location>
        <begin position="6"/>
        <end position="30"/>
    </location>
</feature>
<feature type="transmembrane region" description="Helical" evidence="13">
    <location>
        <begin position="170"/>
        <end position="196"/>
    </location>
</feature>
<evidence type="ECO:0000313" key="15">
    <source>
        <dbReference type="EMBL" id="OGD68652.1"/>
    </source>
</evidence>
<evidence type="ECO:0000256" key="11">
    <source>
        <dbReference type="ARBA" id="ARBA00023049"/>
    </source>
</evidence>
<evidence type="ECO:0000256" key="10">
    <source>
        <dbReference type="ARBA" id="ARBA00022989"/>
    </source>
</evidence>
<feature type="transmembrane region" description="Helical" evidence="13">
    <location>
        <begin position="91"/>
        <end position="111"/>
    </location>
</feature>
<evidence type="ECO:0000256" key="1">
    <source>
        <dbReference type="ARBA" id="ARBA00001947"/>
    </source>
</evidence>
<evidence type="ECO:0000256" key="3">
    <source>
        <dbReference type="ARBA" id="ARBA00007931"/>
    </source>
</evidence>
<feature type="transmembrane region" description="Helical" evidence="13">
    <location>
        <begin position="123"/>
        <end position="142"/>
    </location>
</feature>
<dbReference type="PANTHER" id="PTHR35864">
    <property type="entry name" value="ZINC METALLOPROTEASE MJ0611-RELATED"/>
    <property type="match status" value="1"/>
</dbReference>
<evidence type="ECO:0000256" key="5">
    <source>
        <dbReference type="ARBA" id="ARBA00022670"/>
    </source>
</evidence>
<evidence type="ECO:0000256" key="12">
    <source>
        <dbReference type="ARBA" id="ARBA00023136"/>
    </source>
</evidence>
<evidence type="ECO:0000256" key="6">
    <source>
        <dbReference type="ARBA" id="ARBA00022692"/>
    </source>
</evidence>
<dbReference type="EMBL" id="MEZZ01000024">
    <property type="protein sequence ID" value="OGD68652.1"/>
    <property type="molecule type" value="Genomic_DNA"/>
</dbReference>
<dbReference type="GO" id="GO:0006508">
    <property type="term" value="P:proteolysis"/>
    <property type="evidence" value="ECO:0007669"/>
    <property type="project" value="UniProtKB-KW"/>
</dbReference>
<keyword evidence="10 13" id="KW-1133">Transmembrane helix</keyword>
<evidence type="ECO:0000256" key="2">
    <source>
        <dbReference type="ARBA" id="ARBA00004651"/>
    </source>
</evidence>
<keyword evidence="6 13" id="KW-0812">Transmembrane</keyword>
<feature type="transmembrane region" description="Helical" evidence="13">
    <location>
        <begin position="51"/>
        <end position="71"/>
    </location>
</feature>
<reference evidence="15 16" key="1">
    <citation type="journal article" date="2016" name="Nat. Commun.">
        <title>Thousands of microbial genomes shed light on interconnected biogeochemical processes in an aquifer system.</title>
        <authorList>
            <person name="Anantharaman K."/>
            <person name="Brown C.T."/>
            <person name="Hug L.A."/>
            <person name="Sharon I."/>
            <person name="Castelle C.J."/>
            <person name="Probst A.J."/>
            <person name="Thomas B.C."/>
            <person name="Singh A."/>
            <person name="Wilkins M.J."/>
            <person name="Karaoz U."/>
            <person name="Brodie E.L."/>
            <person name="Williams K.H."/>
            <person name="Hubbard S.S."/>
            <person name="Banfield J.F."/>
        </authorList>
    </citation>
    <scope>NUCLEOTIDE SEQUENCE [LARGE SCALE GENOMIC DNA]</scope>
</reference>
<keyword evidence="12 13" id="KW-0472">Membrane</keyword>
<dbReference type="InterPro" id="IPR052348">
    <property type="entry name" value="Metallopeptidase_M50B"/>
</dbReference>
<comment type="similarity">
    <text evidence="3">Belongs to the peptidase M50B family.</text>
</comment>
<evidence type="ECO:0000256" key="7">
    <source>
        <dbReference type="ARBA" id="ARBA00022723"/>
    </source>
</evidence>
<dbReference type="AlphaFoldDB" id="A0A1F5EMN3"/>
<evidence type="ECO:0000256" key="4">
    <source>
        <dbReference type="ARBA" id="ARBA00022475"/>
    </source>
</evidence>
<keyword evidence="8" id="KW-0378">Hydrolase</keyword>
<evidence type="ECO:0000313" key="16">
    <source>
        <dbReference type="Proteomes" id="UP000186670"/>
    </source>
</evidence>
<evidence type="ECO:0000256" key="13">
    <source>
        <dbReference type="SAM" id="Phobius"/>
    </source>
</evidence>
<feature type="domain" description="Peptidase M50" evidence="14">
    <location>
        <begin position="9"/>
        <end position="157"/>
    </location>
</feature>
<comment type="subcellular location">
    <subcellularLocation>
        <location evidence="2">Cell membrane</location>
        <topology evidence="2">Multi-pass membrane protein</topology>
    </subcellularLocation>
</comment>
<dbReference type="Proteomes" id="UP000186670">
    <property type="component" value="Unassembled WGS sequence"/>
</dbReference>
<keyword evidence="9" id="KW-0862">Zinc</keyword>
<dbReference type="GO" id="GO:0046872">
    <property type="term" value="F:metal ion binding"/>
    <property type="evidence" value="ECO:0007669"/>
    <property type="project" value="UniProtKB-KW"/>
</dbReference>
<sequence>MELDFIFSIIILIMSVVIHEVSHGYMAYAFGDSTAKLARRLTLNPLKHLDMMGSIVVPTIAFITTGFIFGWAKPVPYNPYNLKNARYAEPLVAFAGPLSNFFVATVFGLLIRFDVFSDSLIPAAGLIVLINIILGVFNMIPIPPLDGSKVLFGILPYQLRGIKYFLETHWFWILLVFIFFLWKFVTPIVGAIFYLLTGLNF</sequence>
<comment type="cofactor">
    <cofactor evidence="1">
        <name>Zn(2+)</name>
        <dbReference type="ChEBI" id="CHEBI:29105"/>
    </cofactor>
</comment>
<proteinExistence type="inferred from homology"/>
<keyword evidence="5" id="KW-0645">Protease</keyword>
<protein>
    <recommendedName>
        <fullName evidence="14">Peptidase M50 domain-containing protein</fullName>
    </recommendedName>
</protein>
<dbReference type="InterPro" id="IPR044537">
    <property type="entry name" value="Rip2-like"/>
</dbReference>
<gene>
    <name evidence="15" type="ORF">A2811_00120</name>
</gene>
<dbReference type="PANTHER" id="PTHR35864:SF1">
    <property type="entry name" value="ZINC METALLOPROTEASE YWHC-RELATED"/>
    <property type="match status" value="1"/>
</dbReference>
<dbReference type="InterPro" id="IPR008915">
    <property type="entry name" value="Peptidase_M50"/>
</dbReference>
<evidence type="ECO:0000256" key="9">
    <source>
        <dbReference type="ARBA" id="ARBA00022833"/>
    </source>
</evidence>
<organism evidence="15 16">
    <name type="scientific">Candidatus Campbellbacteria bacterium RIFCSPHIGHO2_01_FULL_34_10</name>
    <dbReference type="NCBI Taxonomy" id="1797577"/>
    <lineage>
        <taxon>Bacteria</taxon>
        <taxon>Candidatus Campbelliibacteriota</taxon>
    </lineage>
</organism>
<dbReference type="GO" id="GO:0005886">
    <property type="term" value="C:plasma membrane"/>
    <property type="evidence" value="ECO:0007669"/>
    <property type="project" value="UniProtKB-SubCell"/>
</dbReference>
<keyword evidence="11" id="KW-0482">Metalloprotease</keyword>
<dbReference type="CDD" id="cd06158">
    <property type="entry name" value="S2P-M50_like_1"/>
    <property type="match status" value="1"/>
</dbReference>
<dbReference type="Pfam" id="PF02163">
    <property type="entry name" value="Peptidase_M50"/>
    <property type="match status" value="1"/>
</dbReference>
<accession>A0A1F5EMN3</accession>
<evidence type="ECO:0000256" key="8">
    <source>
        <dbReference type="ARBA" id="ARBA00022801"/>
    </source>
</evidence>
<evidence type="ECO:0000259" key="14">
    <source>
        <dbReference type="Pfam" id="PF02163"/>
    </source>
</evidence>
<comment type="caution">
    <text evidence="15">The sequence shown here is derived from an EMBL/GenBank/DDBJ whole genome shotgun (WGS) entry which is preliminary data.</text>
</comment>
<keyword evidence="4" id="KW-1003">Cell membrane</keyword>
<dbReference type="GO" id="GO:0008237">
    <property type="term" value="F:metallopeptidase activity"/>
    <property type="evidence" value="ECO:0007669"/>
    <property type="project" value="UniProtKB-KW"/>
</dbReference>
<name>A0A1F5EMN3_9BACT</name>
<keyword evidence="7" id="KW-0479">Metal-binding</keyword>